<feature type="modified residue" description="4-aspartylphosphate" evidence="1">
    <location>
        <position position="70"/>
    </location>
</feature>
<dbReference type="InterPro" id="IPR011006">
    <property type="entry name" value="CheY-like_superfamily"/>
</dbReference>
<dbReference type="KEGG" id="gai:IMCC3135_33475"/>
<evidence type="ECO:0000259" key="2">
    <source>
        <dbReference type="PROSITE" id="PS50110"/>
    </source>
</evidence>
<dbReference type="SUPFAM" id="SSF52172">
    <property type="entry name" value="CheY-like"/>
    <property type="match status" value="1"/>
</dbReference>
<sequence>MISVADPYKPVHFLVVDDDEICIMAIKRAMKKLGIANPMSSANNGIEALEILNGALDPDAPLPRYVLLLDLSMPKMGGLELLEKLRADPLLKKLVVFVLTTSDAPKDITAAYEKNIAGYIVKDNLSETISKALSMLDGYSRLVVLPS</sequence>
<dbReference type="RefSeq" id="WP_088921482.1">
    <property type="nucleotide sequence ID" value="NZ_CP018632.1"/>
</dbReference>
<accession>A0A2Z2NZN3</accession>
<feature type="domain" description="Response regulatory" evidence="2">
    <location>
        <begin position="12"/>
        <end position="137"/>
    </location>
</feature>
<dbReference type="GO" id="GO:0000160">
    <property type="term" value="P:phosphorelay signal transduction system"/>
    <property type="evidence" value="ECO:0007669"/>
    <property type="project" value="InterPro"/>
</dbReference>
<gene>
    <name evidence="3" type="ORF">IMCC3135_33475</name>
</gene>
<dbReference type="InterPro" id="IPR001789">
    <property type="entry name" value="Sig_transdc_resp-reg_receiver"/>
</dbReference>
<dbReference type="SMART" id="SM00448">
    <property type="entry name" value="REC"/>
    <property type="match status" value="1"/>
</dbReference>
<dbReference type="AlphaFoldDB" id="A0A2Z2NZN3"/>
<name>A0A2Z2NZN3_9GAMM</name>
<dbReference type="PROSITE" id="PS50110">
    <property type="entry name" value="RESPONSE_REGULATORY"/>
    <property type="match status" value="1"/>
</dbReference>
<dbReference type="PANTHER" id="PTHR44520">
    <property type="entry name" value="RESPONSE REGULATOR RCP1-RELATED"/>
    <property type="match status" value="1"/>
</dbReference>
<dbReference type="PANTHER" id="PTHR44520:SF2">
    <property type="entry name" value="RESPONSE REGULATOR RCP1"/>
    <property type="match status" value="1"/>
</dbReference>
<dbReference type="InterPro" id="IPR052893">
    <property type="entry name" value="TCS_response_regulator"/>
</dbReference>
<dbReference type="Gene3D" id="3.40.50.2300">
    <property type="match status" value="1"/>
</dbReference>
<dbReference type="OrthoDB" id="9793549at2"/>
<evidence type="ECO:0000313" key="4">
    <source>
        <dbReference type="Proteomes" id="UP000250079"/>
    </source>
</evidence>
<evidence type="ECO:0000313" key="3">
    <source>
        <dbReference type="EMBL" id="ASJ76739.1"/>
    </source>
</evidence>
<organism evidence="3 4">
    <name type="scientific">Granulosicoccus antarcticus IMCC3135</name>
    <dbReference type="NCBI Taxonomy" id="1192854"/>
    <lineage>
        <taxon>Bacteria</taxon>
        <taxon>Pseudomonadati</taxon>
        <taxon>Pseudomonadota</taxon>
        <taxon>Gammaproteobacteria</taxon>
        <taxon>Chromatiales</taxon>
        <taxon>Granulosicoccaceae</taxon>
        <taxon>Granulosicoccus</taxon>
    </lineage>
</organism>
<keyword evidence="1" id="KW-0597">Phosphoprotein</keyword>
<dbReference type="Proteomes" id="UP000250079">
    <property type="component" value="Chromosome"/>
</dbReference>
<reference evidence="3 4" key="1">
    <citation type="submission" date="2016-12" db="EMBL/GenBank/DDBJ databases">
        <authorList>
            <person name="Song W.-J."/>
            <person name="Kurnit D.M."/>
        </authorList>
    </citation>
    <scope>NUCLEOTIDE SEQUENCE [LARGE SCALE GENOMIC DNA]</scope>
    <source>
        <strain evidence="3 4">IMCC3135</strain>
    </source>
</reference>
<dbReference type="CDD" id="cd17557">
    <property type="entry name" value="REC_Rcp-like"/>
    <property type="match status" value="1"/>
</dbReference>
<keyword evidence="4" id="KW-1185">Reference proteome</keyword>
<dbReference type="EMBL" id="CP018632">
    <property type="protein sequence ID" value="ASJ76739.1"/>
    <property type="molecule type" value="Genomic_DNA"/>
</dbReference>
<dbReference type="Pfam" id="PF00072">
    <property type="entry name" value="Response_reg"/>
    <property type="match status" value="1"/>
</dbReference>
<protein>
    <recommendedName>
        <fullName evidence="2">Response regulatory domain-containing protein</fullName>
    </recommendedName>
</protein>
<proteinExistence type="predicted"/>
<evidence type="ECO:0000256" key="1">
    <source>
        <dbReference type="PROSITE-ProRule" id="PRU00169"/>
    </source>
</evidence>